<feature type="compositionally biased region" description="Low complexity" evidence="1">
    <location>
        <begin position="230"/>
        <end position="253"/>
    </location>
</feature>
<dbReference type="Pfam" id="PF26571">
    <property type="entry name" value="VldE"/>
    <property type="match status" value="1"/>
</dbReference>
<feature type="compositionally biased region" description="Polar residues" evidence="1">
    <location>
        <begin position="153"/>
        <end position="172"/>
    </location>
</feature>
<dbReference type="PROSITE" id="PS51781">
    <property type="entry name" value="SH3B"/>
    <property type="match status" value="1"/>
</dbReference>
<proteinExistence type="predicted"/>
<dbReference type="RefSeq" id="WP_133755588.1">
    <property type="nucleotide sequence ID" value="NZ_SOAW01000002.1"/>
</dbReference>
<feature type="compositionally biased region" description="Basic and acidic residues" evidence="1">
    <location>
        <begin position="364"/>
        <end position="373"/>
    </location>
</feature>
<dbReference type="OrthoDB" id="2989771at2"/>
<dbReference type="SMART" id="SM00287">
    <property type="entry name" value="SH3b"/>
    <property type="match status" value="1"/>
</dbReference>
<reference evidence="3 4" key="1">
    <citation type="submission" date="2019-03" db="EMBL/GenBank/DDBJ databases">
        <title>Genomic Encyclopedia of Archaeal and Bacterial Type Strains, Phase II (KMG-II): from individual species to whole genera.</title>
        <authorList>
            <person name="Goeker M."/>
        </authorList>
    </citation>
    <scope>NUCLEOTIDE SEQUENCE [LARGE SCALE GENOMIC DNA]</scope>
    <source>
        <strain evidence="3 4">DSM 24323</strain>
    </source>
</reference>
<comment type="caution">
    <text evidence="3">The sequence shown here is derived from an EMBL/GenBank/DDBJ whole genome shotgun (WGS) entry which is preliminary data.</text>
</comment>
<feature type="region of interest" description="Disordered" evidence="1">
    <location>
        <begin position="349"/>
        <end position="373"/>
    </location>
</feature>
<feature type="compositionally biased region" description="Basic and acidic residues" evidence="1">
    <location>
        <begin position="7"/>
        <end position="17"/>
    </location>
</feature>
<gene>
    <name evidence="3" type="ORF">CLV29_2713</name>
</gene>
<dbReference type="Gene3D" id="2.30.30.40">
    <property type="entry name" value="SH3 Domains"/>
    <property type="match status" value="1"/>
</dbReference>
<protein>
    <submittedName>
        <fullName evidence="3">SH3 domain-containing protein</fullName>
    </submittedName>
</protein>
<organism evidence="3 4">
    <name type="scientific">Naumannella halotolerans</name>
    <dbReference type="NCBI Taxonomy" id="993414"/>
    <lineage>
        <taxon>Bacteria</taxon>
        <taxon>Bacillati</taxon>
        <taxon>Actinomycetota</taxon>
        <taxon>Actinomycetes</taxon>
        <taxon>Propionibacteriales</taxon>
        <taxon>Propionibacteriaceae</taxon>
        <taxon>Naumannella</taxon>
    </lineage>
</organism>
<evidence type="ECO:0000259" key="2">
    <source>
        <dbReference type="PROSITE" id="PS51781"/>
    </source>
</evidence>
<evidence type="ECO:0000313" key="4">
    <source>
        <dbReference type="Proteomes" id="UP000295371"/>
    </source>
</evidence>
<evidence type="ECO:0000256" key="1">
    <source>
        <dbReference type="SAM" id="MobiDB-lite"/>
    </source>
</evidence>
<accession>A0A4V6Q2B6</accession>
<dbReference type="Proteomes" id="UP000295371">
    <property type="component" value="Unassembled WGS sequence"/>
</dbReference>
<feature type="region of interest" description="Disordered" evidence="1">
    <location>
        <begin position="208"/>
        <end position="257"/>
    </location>
</feature>
<feature type="region of interest" description="Disordered" evidence="1">
    <location>
        <begin position="1"/>
        <end position="31"/>
    </location>
</feature>
<dbReference type="AlphaFoldDB" id="A0A4V6Q2B6"/>
<evidence type="ECO:0000313" key="3">
    <source>
        <dbReference type="EMBL" id="TDT31298.1"/>
    </source>
</evidence>
<dbReference type="EMBL" id="SOAW01000002">
    <property type="protein sequence ID" value="TDT31298.1"/>
    <property type="molecule type" value="Genomic_DNA"/>
</dbReference>
<feature type="domain" description="SH3b" evidence="2">
    <location>
        <begin position="148"/>
        <end position="212"/>
    </location>
</feature>
<name>A0A4V6Q2B6_9ACTN</name>
<dbReference type="Pfam" id="PF08239">
    <property type="entry name" value="SH3_3"/>
    <property type="match status" value="1"/>
</dbReference>
<dbReference type="InterPro" id="IPR058593">
    <property type="entry name" value="ARB_07466-like_C"/>
</dbReference>
<keyword evidence="4" id="KW-1185">Reference proteome</keyword>
<feature type="region of interest" description="Disordered" evidence="1">
    <location>
        <begin position="99"/>
        <end position="177"/>
    </location>
</feature>
<sequence length="373" mass="38131">MSNAPRRRLDAAEHTESAAEAVPARRAADPTPSFFEGVKAKLTSPFGRMSPQFGRQVVRITVPAVAALALAGTVGGGAALRSGALTAEPAAPVVAERMVGDQVSRSDERPEISPSPSAEPSAEESADSLPTPEKVEPVAAKAEVAKPKASGTRYATTAINVRSEPNTDSKTVGSLDAGEKVSITDTDKGGWQQIILSDEARWVKAEYLSKDKPETESESDSSGSSGGSSSGSSSSGSSAGSSNSGSGSGSSSAGTGGSCDRNLGSKSGLGSAASKTWDAVCANFPNVSTIGGTRGGSGSYHNSGQAIDVMTSGEAGWEIANWARSNASSLGVTEVIYSQKIWTTQRSGEGWRSMSDRGSSTANHFDHVHISTK</sequence>
<dbReference type="InterPro" id="IPR003646">
    <property type="entry name" value="SH3-like_bac-type"/>
</dbReference>